<dbReference type="EMBL" id="JBHUMY010000013">
    <property type="protein sequence ID" value="MFD2661471.1"/>
    <property type="molecule type" value="Genomic_DNA"/>
</dbReference>
<evidence type="ECO:0000313" key="2">
    <source>
        <dbReference type="Proteomes" id="UP001597493"/>
    </source>
</evidence>
<protein>
    <recommendedName>
        <fullName evidence="3">Cytochrome P450</fullName>
    </recommendedName>
</protein>
<sequence>MKNPAVYSSRQALYEQENLLIMAPPKHPQIRNLVNQALTPKAIPALETSIKDIAGELLDAAIDGEKLNDATCLVSAFYCWAMATK</sequence>
<reference evidence="2" key="1">
    <citation type="journal article" date="2019" name="Int. J. Syst. Evol. Microbiol.">
        <title>The Global Catalogue of Microorganisms (GCM) 10K type strain sequencing project: providing services to taxonomists for standard genome sequencing and annotation.</title>
        <authorList>
            <consortium name="The Broad Institute Genomics Platform"/>
            <consortium name="The Broad Institute Genome Sequencing Center for Infectious Disease"/>
            <person name="Wu L."/>
            <person name="Ma J."/>
        </authorList>
    </citation>
    <scope>NUCLEOTIDE SEQUENCE [LARGE SCALE GENOMIC DNA]</scope>
    <source>
        <strain evidence="2">TISTR 1827</strain>
    </source>
</reference>
<dbReference type="Proteomes" id="UP001597493">
    <property type="component" value="Unassembled WGS sequence"/>
</dbReference>
<evidence type="ECO:0000313" key="1">
    <source>
        <dbReference type="EMBL" id="MFD2661471.1"/>
    </source>
</evidence>
<dbReference type="SUPFAM" id="SSF48264">
    <property type="entry name" value="Cytochrome P450"/>
    <property type="match status" value="1"/>
</dbReference>
<dbReference type="RefSeq" id="WP_379274340.1">
    <property type="nucleotide sequence ID" value="NZ_JBHUGT010000043.1"/>
</dbReference>
<name>A0ABW5QYF4_9BACL</name>
<keyword evidence="2" id="KW-1185">Reference proteome</keyword>
<evidence type="ECO:0008006" key="3">
    <source>
        <dbReference type="Google" id="ProtNLM"/>
    </source>
</evidence>
<dbReference type="InterPro" id="IPR036396">
    <property type="entry name" value="Cyt_P450_sf"/>
</dbReference>
<dbReference type="Gene3D" id="1.10.630.10">
    <property type="entry name" value="Cytochrome P450"/>
    <property type="match status" value="1"/>
</dbReference>
<gene>
    <name evidence="1" type="ORF">ACFSW5_14545</name>
</gene>
<organism evidence="1 2">
    <name type="scientific">Paenibacillus thailandensis</name>
    <dbReference type="NCBI Taxonomy" id="393250"/>
    <lineage>
        <taxon>Bacteria</taxon>
        <taxon>Bacillati</taxon>
        <taxon>Bacillota</taxon>
        <taxon>Bacilli</taxon>
        <taxon>Bacillales</taxon>
        <taxon>Paenibacillaceae</taxon>
        <taxon>Paenibacillus</taxon>
    </lineage>
</organism>
<accession>A0ABW5QYF4</accession>
<proteinExistence type="predicted"/>
<comment type="caution">
    <text evidence="1">The sequence shown here is derived from an EMBL/GenBank/DDBJ whole genome shotgun (WGS) entry which is preliminary data.</text>
</comment>